<accession>A0A8J8W2J4</accession>
<dbReference type="InterPro" id="IPR027417">
    <property type="entry name" value="P-loop_NTPase"/>
</dbReference>
<evidence type="ECO:0000313" key="5">
    <source>
        <dbReference type="Proteomes" id="UP000631181"/>
    </source>
</evidence>
<feature type="domain" description="NACHT" evidence="3">
    <location>
        <begin position="103"/>
        <end position="323"/>
    </location>
</feature>
<dbReference type="OrthoDB" id="538223at2759"/>
<protein>
    <recommendedName>
        <fullName evidence="3">NACHT domain-containing protein</fullName>
    </recommendedName>
</protein>
<keyword evidence="5" id="KW-1185">Reference proteome</keyword>
<dbReference type="Proteomes" id="UP000631181">
    <property type="component" value="Unassembled WGS sequence"/>
</dbReference>
<dbReference type="Gene3D" id="3.40.50.300">
    <property type="entry name" value="P-loop containing nucleotide triphosphate hydrolases"/>
    <property type="match status" value="1"/>
</dbReference>
<dbReference type="AlphaFoldDB" id="A0A8J8W2J4"/>
<dbReference type="InterPro" id="IPR007111">
    <property type="entry name" value="NACHT_NTPase"/>
</dbReference>
<comment type="caution">
    <text evidence="4">The sequence shown here is derived from an EMBL/GenBank/DDBJ whole genome shotgun (WGS) entry which is preliminary data.</text>
</comment>
<dbReference type="PANTHER" id="PTHR10039:SF14">
    <property type="entry name" value="NACHT DOMAIN-CONTAINING PROTEIN"/>
    <property type="match status" value="1"/>
</dbReference>
<dbReference type="PROSITE" id="PS50837">
    <property type="entry name" value="NACHT"/>
    <property type="match status" value="1"/>
</dbReference>
<evidence type="ECO:0000259" key="3">
    <source>
        <dbReference type="PROSITE" id="PS50837"/>
    </source>
</evidence>
<dbReference type="Pfam" id="PF24883">
    <property type="entry name" value="NPHP3_N"/>
    <property type="match status" value="1"/>
</dbReference>
<dbReference type="PANTHER" id="PTHR10039">
    <property type="entry name" value="AMELOGENIN"/>
    <property type="match status" value="1"/>
</dbReference>
<reference evidence="4" key="1">
    <citation type="journal article" date="2020" name="Front. Microbiol.">
        <title>Gene regulatory networks of Penicillium echinulatum 2HH and Penicillium oxalicum 114-2 inferred by a computational biology approach.</title>
        <authorList>
            <person name="Lenz A.R."/>
            <person name="Galan-Vasquez E."/>
            <person name="Balbinot E."/>
            <person name="De Abreu F.P."/>
            <person name="De Oliveira N.S."/>
            <person name="Da Rosa L.O."/>
            <person name="De Avila E Silva S."/>
            <person name="Camassola M."/>
            <person name="Dillon A.J.P."/>
            <person name="Perez-Rueda E."/>
        </authorList>
    </citation>
    <scope>NUCLEOTIDE SEQUENCE</scope>
    <source>
        <strain evidence="4">S1M29</strain>
    </source>
</reference>
<feature type="region of interest" description="Disordered" evidence="2">
    <location>
        <begin position="1"/>
        <end position="24"/>
    </location>
</feature>
<evidence type="ECO:0000313" key="4">
    <source>
        <dbReference type="EMBL" id="KAF7716789.1"/>
    </source>
</evidence>
<name>A0A8J8W2J4_9EURO</name>
<dbReference type="SUPFAM" id="SSF52540">
    <property type="entry name" value="P-loop containing nucleoside triphosphate hydrolases"/>
    <property type="match status" value="1"/>
</dbReference>
<dbReference type="FunFam" id="3.40.50.300:FF:001638">
    <property type="entry name" value="NACHT and WD40 domain protein"/>
    <property type="match status" value="1"/>
</dbReference>
<proteinExistence type="predicted"/>
<dbReference type="InterPro" id="IPR056884">
    <property type="entry name" value="NPHP3-like_N"/>
</dbReference>
<keyword evidence="1" id="KW-0677">Repeat</keyword>
<gene>
    <name evidence="4" type="ORF">PECM_005145</name>
</gene>
<evidence type="ECO:0000256" key="2">
    <source>
        <dbReference type="SAM" id="MobiDB-lite"/>
    </source>
</evidence>
<dbReference type="EMBL" id="WIWV01000035">
    <property type="protein sequence ID" value="KAF7716789.1"/>
    <property type="molecule type" value="Genomic_DNA"/>
</dbReference>
<organism evidence="4 5">
    <name type="scientific">Penicillium ucsense</name>
    <dbReference type="NCBI Taxonomy" id="2839758"/>
    <lineage>
        <taxon>Eukaryota</taxon>
        <taxon>Fungi</taxon>
        <taxon>Dikarya</taxon>
        <taxon>Ascomycota</taxon>
        <taxon>Pezizomycotina</taxon>
        <taxon>Eurotiomycetes</taxon>
        <taxon>Eurotiomycetidae</taxon>
        <taxon>Eurotiales</taxon>
        <taxon>Aspergillaceae</taxon>
        <taxon>Penicillium</taxon>
    </lineage>
</organism>
<sequence length="564" mass="63697">MGVHSPLISPHADSHTKQMATSISHDGNNWGLQAGVVNGNIGSITIGQTEASDRACLRDLRTTDPRDDKERIKEVNGGLLENCYRWILENEAFKQWHYGQENRLLWIRGDPGKGKTMLQCGIIEELARLHGSGAMITFFFCQATDNRINTAKSVLRGLIYLLIEQKPCLITYVRNRYDKAGKDLFEDVNAWSALTSILASILEDPSLQGAYVMIDALDECEHGLEHLLKFVSETSAANSQVKWLVSSRNHANIIEHLASATHVAPIQLELNENSVSEAVKEFIRQQMNSLTTRKGYNAETHEKIKRYLLDHSQDTFLWVALVCRRLTLTSRRHALKALETFPAGLDTLYQRMFSHVQQSEDAELCTLLLRTLLTVYRPVTLLELGSLLEGRSEDYDDICSLPEIIAACGSFLVLRENTIAFVHQSAKDFLLQSTSAQIFPRGLVDEHYEVFSQSLKVLHKTLRRDIYDIKSPGISAFDIITPSPDPLAPAKYACILWVDHLDMCMGSAEETHCWLARGSLDVFLQEKYIHWLEALSILRNVSHGIKAMKKLEQLCQVSSTECKW</sequence>
<evidence type="ECO:0000256" key="1">
    <source>
        <dbReference type="ARBA" id="ARBA00022737"/>
    </source>
</evidence>